<dbReference type="AlphaFoldDB" id="A0A1S4C785"/>
<organism evidence="5">
    <name type="scientific">Nicotiana tabacum</name>
    <name type="common">Common tobacco</name>
    <dbReference type="NCBI Taxonomy" id="4097"/>
    <lineage>
        <taxon>Eukaryota</taxon>
        <taxon>Viridiplantae</taxon>
        <taxon>Streptophyta</taxon>
        <taxon>Embryophyta</taxon>
        <taxon>Tracheophyta</taxon>
        <taxon>Spermatophyta</taxon>
        <taxon>Magnoliopsida</taxon>
        <taxon>eudicotyledons</taxon>
        <taxon>Gunneridae</taxon>
        <taxon>Pentapetalae</taxon>
        <taxon>asterids</taxon>
        <taxon>lamiids</taxon>
        <taxon>Solanales</taxon>
        <taxon>Solanaceae</taxon>
        <taxon>Nicotianoideae</taxon>
        <taxon>Nicotianeae</taxon>
        <taxon>Nicotiana</taxon>
    </lineage>
</organism>
<name>A0A1S4C785_TOBAC</name>
<dbReference type="InterPro" id="IPR058546">
    <property type="entry name" value="RPS4B/Roq1-like_LRR"/>
</dbReference>
<dbReference type="OrthoDB" id="1304196at2759"/>
<dbReference type="InterPro" id="IPR035897">
    <property type="entry name" value="Toll_tir_struct_dom_sf"/>
</dbReference>
<gene>
    <name evidence="5" type="primary">LOC107815978</name>
</gene>
<dbReference type="GO" id="GO:0006952">
    <property type="term" value="P:defense response"/>
    <property type="evidence" value="ECO:0007669"/>
    <property type="project" value="InterPro"/>
</dbReference>
<dbReference type="InterPro" id="IPR032675">
    <property type="entry name" value="LRR_dom_sf"/>
</dbReference>
<dbReference type="RefSeq" id="XP_016497112.1">
    <property type="nucleotide sequence ID" value="XM_016641626.1"/>
</dbReference>
<dbReference type="Gene3D" id="3.80.10.10">
    <property type="entry name" value="Ribonuclease Inhibitor"/>
    <property type="match status" value="2"/>
</dbReference>
<evidence type="ECO:0000256" key="3">
    <source>
        <dbReference type="ARBA" id="ARBA00022821"/>
    </source>
</evidence>
<evidence type="ECO:0000259" key="4">
    <source>
        <dbReference type="PROSITE" id="PS50104"/>
    </source>
</evidence>
<dbReference type="InterPro" id="IPR001611">
    <property type="entry name" value="Leu-rich_rpt"/>
</dbReference>
<evidence type="ECO:0000256" key="1">
    <source>
        <dbReference type="ARBA" id="ARBA00022614"/>
    </source>
</evidence>
<dbReference type="Pfam" id="PF01582">
    <property type="entry name" value="TIR"/>
    <property type="match status" value="1"/>
</dbReference>
<dbReference type="PANTHER" id="PTHR11017">
    <property type="entry name" value="LEUCINE-RICH REPEAT-CONTAINING PROTEIN"/>
    <property type="match status" value="1"/>
</dbReference>
<evidence type="ECO:0000256" key="2">
    <source>
        <dbReference type="ARBA" id="ARBA00022737"/>
    </source>
</evidence>
<sequence>MECKDQCGQTVIPVFYDVDPLHVRNQRESFAEAFDKHETRYKDDDEGMQKLQRWRSALTAAANLKGYDVRDGIEAENIQKIIDQISKLCNSATLSSLRDVVGIETHLEKLKSLLKGTMAMEAIWLHDNFGTLRFSNEAMKNMKRLRILYIERWSCYGSIEYLSNNLHWLVLDGYPCESLPSTFEPKMLVHVQLKHNSLHYLWMETKHLPSLKKLILSGSGNLMRTPDFKGMPNLEYLDLSFCSNFEELHDTLGCCRKLVELNLTWCERLKRFPCVNVESLEYLSLENCSSLEKFPEIHGRMKPKIQIHMLGSGIRELPSSYFQYQTHITELDLSFMRNLVALPSSISRLKSLVSLSVLDCSKLESLPEDIGSLSSLKELYLNGNNFEHLPRSIAQLGALRSLDLSYCQRLTQLPELPPELNELHVDCHMALKFIHDLVTKRKKLQRVIFPDDEDDALDDPIYNLFAHALFQNISSLRHHISASDSLSESVFTILHPWKKIPS</sequence>
<proteinExistence type="predicted"/>
<reference evidence="5" key="1">
    <citation type="submission" date="2025-08" db="UniProtKB">
        <authorList>
            <consortium name="RefSeq"/>
        </authorList>
    </citation>
    <scope>IDENTIFICATION</scope>
</reference>
<feature type="domain" description="TIR" evidence="4">
    <location>
        <begin position="1"/>
        <end position="89"/>
    </location>
</feature>
<dbReference type="InterPro" id="IPR003591">
    <property type="entry name" value="Leu-rich_rpt_typical-subtyp"/>
</dbReference>
<protein>
    <submittedName>
        <fullName evidence="5">TMV resistance protein N isoform X2</fullName>
    </submittedName>
</protein>
<keyword evidence="3" id="KW-0611">Plant defense</keyword>
<dbReference type="PANTHER" id="PTHR11017:SF393">
    <property type="entry name" value="ADP-RIBOSYL CYCLASE_CYCLIC ADP-RIBOSE HYDROLASE"/>
    <property type="match status" value="1"/>
</dbReference>
<dbReference type="SUPFAM" id="SSF52200">
    <property type="entry name" value="Toll/Interleukin receptor TIR domain"/>
    <property type="match status" value="1"/>
</dbReference>
<dbReference type="InterPro" id="IPR000157">
    <property type="entry name" value="TIR_dom"/>
</dbReference>
<evidence type="ECO:0000313" key="5">
    <source>
        <dbReference type="RefSeq" id="XP_016497112.1"/>
    </source>
</evidence>
<dbReference type="Pfam" id="PF00560">
    <property type="entry name" value="LRR_1"/>
    <property type="match status" value="1"/>
</dbReference>
<dbReference type="PROSITE" id="PS50104">
    <property type="entry name" value="TIR"/>
    <property type="match status" value="1"/>
</dbReference>
<dbReference type="SMART" id="SM00369">
    <property type="entry name" value="LRR_TYP"/>
    <property type="match status" value="3"/>
</dbReference>
<accession>A0A1S4C785</accession>
<keyword evidence="1" id="KW-0433">Leucine-rich repeat</keyword>
<dbReference type="SUPFAM" id="SSF52058">
    <property type="entry name" value="L domain-like"/>
    <property type="match status" value="1"/>
</dbReference>
<dbReference type="GO" id="GO:0051707">
    <property type="term" value="P:response to other organism"/>
    <property type="evidence" value="ECO:0007669"/>
    <property type="project" value="UniProtKB-ARBA"/>
</dbReference>
<dbReference type="Pfam" id="PF23286">
    <property type="entry name" value="LRR_13"/>
    <property type="match status" value="1"/>
</dbReference>
<keyword evidence="2" id="KW-0677">Repeat</keyword>
<dbReference type="Gene3D" id="3.40.50.10140">
    <property type="entry name" value="Toll/interleukin-1 receptor homology (TIR) domain"/>
    <property type="match status" value="1"/>
</dbReference>
<dbReference type="InterPro" id="IPR044974">
    <property type="entry name" value="Disease_R_plants"/>
</dbReference>
<dbReference type="GO" id="GO:0007165">
    <property type="term" value="P:signal transduction"/>
    <property type="evidence" value="ECO:0007669"/>
    <property type="project" value="InterPro"/>
</dbReference>